<evidence type="ECO:0000259" key="5">
    <source>
        <dbReference type="Pfam" id="PF04542"/>
    </source>
</evidence>
<dbReference type="EMBL" id="CP119313">
    <property type="protein sequence ID" value="WEK19257.1"/>
    <property type="molecule type" value="Genomic_DNA"/>
</dbReference>
<reference evidence="7" key="1">
    <citation type="submission" date="2023-03" db="EMBL/GenBank/DDBJ databases">
        <title>Andean soil-derived lignocellulolytic bacterial consortium as a source of novel taxa and putative plastic-active enzymes.</title>
        <authorList>
            <person name="Diaz-Garcia L."/>
            <person name="Chuvochina M."/>
            <person name="Feuerriegel G."/>
            <person name="Bunk B."/>
            <person name="Sproer C."/>
            <person name="Streit W.R."/>
            <person name="Rodriguez L.M."/>
            <person name="Overmann J."/>
            <person name="Jimenez D.J."/>
        </authorList>
    </citation>
    <scope>NUCLEOTIDE SEQUENCE</scope>
    <source>
        <strain evidence="7">MAG 3858</strain>
    </source>
</reference>
<dbReference type="GO" id="GO:0016987">
    <property type="term" value="F:sigma factor activity"/>
    <property type="evidence" value="ECO:0007669"/>
    <property type="project" value="UniProtKB-KW"/>
</dbReference>
<dbReference type="SUPFAM" id="SSF88659">
    <property type="entry name" value="Sigma3 and sigma4 domains of RNA polymerase sigma factors"/>
    <property type="match status" value="1"/>
</dbReference>
<dbReference type="InterPro" id="IPR039425">
    <property type="entry name" value="RNA_pol_sigma-70-like"/>
</dbReference>
<evidence type="ECO:0000256" key="4">
    <source>
        <dbReference type="ARBA" id="ARBA00023163"/>
    </source>
</evidence>
<keyword evidence="4" id="KW-0804">Transcription</keyword>
<keyword evidence="2" id="KW-0805">Transcription regulation</keyword>
<proteinExistence type="inferred from homology"/>
<dbReference type="InterPro" id="IPR014284">
    <property type="entry name" value="RNA_pol_sigma-70_dom"/>
</dbReference>
<evidence type="ECO:0000259" key="6">
    <source>
        <dbReference type="Pfam" id="PF08281"/>
    </source>
</evidence>
<feature type="domain" description="RNA polymerase sigma factor 70 region 4 type 2" evidence="6">
    <location>
        <begin position="120"/>
        <end position="172"/>
    </location>
</feature>
<dbReference type="PANTHER" id="PTHR43133">
    <property type="entry name" value="RNA POLYMERASE ECF-TYPE SIGMA FACTO"/>
    <property type="match status" value="1"/>
</dbReference>
<evidence type="ECO:0000256" key="3">
    <source>
        <dbReference type="ARBA" id="ARBA00023082"/>
    </source>
</evidence>
<protein>
    <submittedName>
        <fullName evidence="7">RNA polymerase sigma factor</fullName>
    </submittedName>
</protein>
<dbReference type="SUPFAM" id="SSF88946">
    <property type="entry name" value="Sigma2 domain of RNA polymerase sigma factors"/>
    <property type="match status" value="1"/>
</dbReference>
<dbReference type="CDD" id="cd06171">
    <property type="entry name" value="Sigma70_r4"/>
    <property type="match status" value="1"/>
</dbReference>
<sequence>METTYIDKHIALVDQCRKGDRKAQFEIYKLYSKAMYNVAYRIVNFEEEAEDILQESFLDVFTRIDSFRGETTFGLWLKQIVINKSINQLRKRKVDFVNIDEMDIVEDEDDGLFGLELKAEEIRQAIMSLPDKHRVILSLYLLEGYDHSEIAHVLKISEGTSRSQFMRAKLKLNDFLIKGGVKDERY</sequence>
<evidence type="ECO:0000256" key="1">
    <source>
        <dbReference type="ARBA" id="ARBA00010641"/>
    </source>
</evidence>
<evidence type="ECO:0000313" key="7">
    <source>
        <dbReference type="EMBL" id="WEK19257.1"/>
    </source>
</evidence>
<dbReference type="NCBIfam" id="TIGR02937">
    <property type="entry name" value="sigma70-ECF"/>
    <property type="match status" value="1"/>
</dbReference>
<dbReference type="InterPro" id="IPR007627">
    <property type="entry name" value="RNA_pol_sigma70_r2"/>
</dbReference>
<name>A0AAJ5WAH3_9SPHI</name>
<keyword evidence="3" id="KW-0731">Sigma factor</keyword>
<dbReference type="Pfam" id="PF04542">
    <property type="entry name" value="Sigma70_r2"/>
    <property type="match status" value="1"/>
</dbReference>
<dbReference type="GO" id="GO:0006352">
    <property type="term" value="P:DNA-templated transcription initiation"/>
    <property type="evidence" value="ECO:0007669"/>
    <property type="project" value="InterPro"/>
</dbReference>
<dbReference type="AlphaFoldDB" id="A0AAJ5WAH3"/>
<comment type="similarity">
    <text evidence="1">Belongs to the sigma-70 factor family. ECF subfamily.</text>
</comment>
<dbReference type="Pfam" id="PF08281">
    <property type="entry name" value="Sigma70_r4_2"/>
    <property type="match status" value="1"/>
</dbReference>
<feature type="domain" description="RNA polymerase sigma-70 region 2" evidence="5">
    <location>
        <begin position="28"/>
        <end position="93"/>
    </location>
</feature>
<dbReference type="PANTHER" id="PTHR43133:SF51">
    <property type="entry name" value="RNA POLYMERASE SIGMA FACTOR"/>
    <property type="match status" value="1"/>
</dbReference>
<evidence type="ECO:0000256" key="2">
    <source>
        <dbReference type="ARBA" id="ARBA00023015"/>
    </source>
</evidence>
<dbReference type="GO" id="GO:0003677">
    <property type="term" value="F:DNA binding"/>
    <property type="evidence" value="ECO:0007669"/>
    <property type="project" value="InterPro"/>
</dbReference>
<dbReference type="InterPro" id="IPR013325">
    <property type="entry name" value="RNA_pol_sigma_r2"/>
</dbReference>
<dbReference type="InterPro" id="IPR013249">
    <property type="entry name" value="RNA_pol_sigma70_r4_t2"/>
</dbReference>
<dbReference type="Gene3D" id="1.10.1740.10">
    <property type="match status" value="1"/>
</dbReference>
<dbReference type="Gene3D" id="1.10.10.10">
    <property type="entry name" value="Winged helix-like DNA-binding domain superfamily/Winged helix DNA-binding domain"/>
    <property type="match status" value="1"/>
</dbReference>
<dbReference type="Proteomes" id="UP001214530">
    <property type="component" value="Chromosome"/>
</dbReference>
<dbReference type="InterPro" id="IPR036388">
    <property type="entry name" value="WH-like_DNA-bd_sf"/>
</dbReference>
<gene>
    <name evidence="7" type="ORF">P0Y49_21000</name>
</gene>
<organism evidence="7 8">
    <name type="scientific">Candidatus Pedobacter colombiensis</name>
    <dbReference type="NCBI Taxonomy" id="3121371"/>
    <lineage>
        <taxon>Bacteria</taxon>
        <taxon>Pseudomonadati</taxon>
        <taxon>Bacteroidota</taxon>
        <taxon>Sphingobacteriia</taxon>
        <taxon>Sphingobacteriales</taxon>
        <taxon>Sphingobacteriaceae</taxon>
        <taxon>Pedobacter</taxon>
    </lineage>
</organism>
<accession>A0AAJ5WAH3</accession>
<dbReference type="InterPro" id="IPR013324">
    <property type="entry name" value="RNA_pol_sigma_r3/r4-like"/>
</dbReference>
<evidence type="ECO:0000313" key="8">
    <source>
        <dbReference type="Proteomes" id="UP001214530"/>
    </source>
</evidence>